<proteinExistence type="predicted"/>
<dbReference type="InterPro" id="IPR000551">
    <property type="entry name" value="MerR-type_HTH_dom"/>
</dbReference>
<accession>A0A1T5F5H6</accession>
<protein>
    <submittedName>
        <fullName evidence="5">Transcriptional regulator, MerR family</fullName>
    </submittedName>
</protein>
<gene>
    <name evidence="5" type="ORF">SAMN06295920_108163</name>
</gene>
<dbReference type="Pfam" id="PF09278">
    <property type="entry name" value="MerR-DNA-bind"/>
    <property type="match status" value="1"/>
</dbReference>
<dbReference type="SUPFAM" id="SSF46955">
    <property type="entry name" value="Putative DNA-binding domain"/>
    <property type="match status" value="1"/>
</dbReference>
<dbReference type="SMART" id="SM00422">
    <property type="entry name" value="HTH_MERR"/>
    <property type="match status" value="1"/>
</dbReference>
<dbReference type="InterPro" id="IPR015358">
    <property type="entry name" value="Tscrpt_reg_MerR_DNA-bd"/>
</dbReference>
<evidence type="ECO:0000256" key="3">
    <source>
        <dbReference type="ARBA" id="ARBA00023163"/>
    </source>
</evidence>
<evidence type="ECO:0000313" key="6">
    <source>
        <dbReference type="Proteomes" id="UP000189818"/>
    </source>
</evidence>
<keyword evidence="2" id="KW-0238">DNA-binding</keyword>
<dbReference type="GO" id="GO:0003700">
    <property type="term" value="F:DNA-binding transcription factor activity"/>
    <property type="evidence" value="ECO:0007669"/>
    <property type="project" value="InterPro"/>
</dbReference>
<name>A0A1T5F5H6_9SPHN</name>
<dbReference type="AlphaFoldDB" id="A0A1T5F5H6"/>
<keyword evidence="6" id="KW-1185">Reference proteome</keyword>
<dbReference type="PANTHER" id="PTHR30204">
    <property type="entry name" value="REDOX-CYCLING DRUG-SENSING TRANSCRIPTIONAL ACTIVATOR SOXR"/>
    <property type="match status" value="1"/>
</dbReference>
<dbReference type="InterPro" id="IPR047057">
    <property type="entry name" value="MerR_fam"/>
</dbReference>
<dbReference type="OrthoDB" id="9803659at2"/>
<sequence length="136" mass="15110">MASDCAPIIDIAPTDAQSFGIAELSREFGITPRALRFYEEEGLIAPARDGATRIYSRRDRFRVAWILQGKAMGFGLDEIAELLNLYDVGDGGATQRTVTALRCRAKADHLRRRMAELETMIDHLGHFADRLEAGEA</sequence>
<evidence type="ECO:0000256" key="2">
    <source>
        <dbReference type="ARBA" id="ARBA00023125"/>
    </source>
</evidence>
<dbReference type="PANTHER" id="PTHR30204:SF58">
    <property type="entry name" value="HTH-TYPE TRANSCRIPTIONAL REGULATOR YFMP"/>
    <property type="match status" value="1"/>
</dbReference>
<dbReference type="EMBL" id="FUYM01000008">
    <property type="protein sequence ID" value="SKB91403.1"/>
    <property type="molecule type" value="Genomic_DNA"/>
</dbReference>
<dbReference type="PROSITE" id="PS50937">
    <property type="entry name" value="HTH_MERR_2"/>
    <property type="match status" value="1"/>
</dbReference>
<keyword evidence="1" id="KW-0805">Transcription regulation</keyword>
<evidence type="ECO:0000256" key="1">
    <source>
        <dbReference type="ARBA" id="ARBA00023015"/>
    </source>
</evidence>
<organism evidence="5 6">
    <name type="scientific">Rhizorhabdus histidinilytica</name>
    <dbReference type="NCBI Taxonomy" id="439228"/>
    <lineage>
        <taxon>Bacteria</taxon>
        <taxon>Pseudomonadati</taxon>
        <taxon>Pseudomonadota</taxon>
        <taxon>Alphaproteobacteria</taxon>
        <taxon>Sphingomonadales</taxon>
        <taxon>Sphingomonadaceae</taxon>
        <taxon>Rhizorhabdus</taxon>
    </lineage>
</organism>
<evidence type="ECO:0000313" key="5">
    <source>
        <dbReference type="EMBL" id="SKB91403.1"/>
    </source>
</evidence>
<dbReference type="Pfam" id="PF00376">
    <property type="entry name" value="MerR"/>
    <property type="match status" value="1"/>
</dbReference>
<feature type="domain" description="HTH merR-type" evidence="4">
    <location>
        <begin position="18"/>
        <end position="85"/>
    </location>
</feature>
<dbReference type="GO" id="GO:0003677">
    <property type="term" value="F:DNA binding"/>
    <property type="evidence" value="ECO:0007669"/>
    <property type="project" value="UniProtKB-KW"/>
</dbReference>
<dbReference type="STRING" id="439228.SAMN06295920_108163"/>
<keyword evidence="3" id="KW-0804">Transcription</keyword>
<reference evidence="6" key="1">
    <citation type="submission" date="2017-02" db="EMBL/GenBank/DDBJ databases">
        <authorList>
            <person name="Varghese N."/>
            <person name="Submissions S."/>
        </authorList>
    </citation>
    <scope>NUCLEOTIDE SEQUENCE [LARGE SCALE GENOMIC DNA]</scope>
    <source>
        <strain evidence="6">UM2</strain>
    </source>
</reference>
<evidence type="ECO:0000259" key="4">
    <source>
        <dbReference type="PROSITE" id="PS50937"/>
    </source>
</evidence>
<dbReference type="InterPro" id="IPR009061">
    <property type="entry name" value="DNA-bd_dom_put_sf"/>
</dbReference>
<dbReference type="Gene3D" id="1.10.1660.10">
    <property type="match status" value="1"/>
</dbReference>
<dbReference type="Proteomes" id="UP000189818">
    <property type="component" value="Unassembled WGS sequence"/>
</dbReference>
<dbReference type="RefSeq" id="WP_079649521.1">
    <property type="nucleotide sequence ID" value="NZ_FUYM01000008.1"/>
</dbReference>
<dbReference type="CDD" id="cd04776">
    <property type="entry name" value="HTH_GnyR"/>
    <property type="match status" value="1"/>
</dbReference>